<name>A0A7W3J5V8_9MICO</name>
<comment type="caution">
    <text evidence="1">The sequence shown here is derived from an EMBL/GenBank/DDBJ whole genome shotgun (WGS) entry which is preliminary data.</text>
</comment>
<protein>
    <submittedName>
        <fullName evidence="1">Uncharacterized protein</fullName>
    </submittedName>
</protein>
<reference evidence="1 2" key="1">
    <citation type="submission" date="2020-07" db="EMBL/GenBank/DDBJ databases">
        <title>Sequencing the genomes of 1000 actinobacteria strains.</title>
        <authorList>
            <person name="Klenk H.-P."/>
        </authorList>
    </citation>
    <scope>NUCLEOTIDE SEQUENCE [LARGE SCALE GENOMIC DNA]</scope>
    <source>
        <strain evidence="1 2">DSM 44121</strain>
    </source>
</reference>
<dbReference type="EMBL" id="JACGWV010000001">
    <property type="protein sequence ID" value="MBA8806890.1"/>
    <property type="molecule type" value="Genomic_DNA"/>
</dbReference>
<dbReference type="RefSeq" id="WP_182614549.1">
    <property type="nucleotide sequence ID" value="NZ_BAAATF010000002.1"/>
</dbReference>
<accession>A0A7W3J5V8</accession>
<sequence length="155" mass="16015">MGIRTEYFVAATDEVAATALHAPGGPSEPDLRTDQPRFDSVAVPAVDPFVMLGGLAGVLSGRPYAEVTAHPRHGALVGSGGDEGPWIVTVAQTLVDELASAGPTRLAQAAREWSGTTTPAVPPQALVTALLSLGALAVRAADERHGMYCWTSLTD</sequence>
<organism evidence="1 2">
    <name type="scientific">Promicromonospora sukumoe</name>
    <dbReference type="NCBI Taxonomy" id="88382"/>
    <lineage>
        <taxon>Bacteria</taxon>
        <taxon>Bacillati</taxon>
        <taxon>Actinomycetota</taxon>
        <taxon>Actinomycetes</taxon>
        <taxon>Micrococcales</taxon>
        <taxon>Promicromonosporaceae</taxon>
        <taxon>Promicromonospora</taxon>
    </lineage>
</organism>
<evidence type="ECO:0000313" key="2">
    <source>
        <dbReference type="Proteomes" id="UP000540568"/>
    </source>
</evidence>
<proteinExistence type="predicted"/>
<evidence type="ECO:0000313" key="1">
    <source>
        <dbReference type="EMBL" id="MBA8806890.1"/>
    </source>
</evidence>
<dbReference type="AlphaFoldDB" id="A0A7W3J5V8"/>
<keyword evidence="2" id="KW-1185">Reference proteome</keyword>
<gene>
    <name evidence="1" type="ORF">FHX71_000832</name>
</gene>
<dbReference type="Proteomes" id="UP000540568">
    <property type="component" value="Unassembled WGS sequence"/>
</dbReference>